<dbReference type="EMBL" id="JAYWIO010000002">
    <property type="protein sequence ID" value="KAK7281385.1"/>
    <property type="molecule type" value="Genomic_DNA"/>
</dbReference>
<keyword evidence="2" id="KW-1185">Reference proteome</keyword>
<proteinExistence type="predicted"/>
<reference evidence="1 2" key="1">
    <citation type="submission" date="2024-01" db="EMBL/GenBank/DDBJ databases">
        <title>The genomes of 5 underutilized Papilionoideae crops provide insights into root nodulation and disease resistanc.</title>
        <authorList>
            <person name="Yuan L."/>
        </authorList>
    </citation>
    <scope>NUCLEOTIDE SEQUENCE [LARGE SCALE GENOMIC DNA]</scope>
    <source>
        <strain evidence="1">ZHUSHIDOU_FW_LH</strain>
        <tissue evidence="1">Leaf</tissue>
    </source>
</reference>
<protein>
    <submittedName>
        <fullName evidence="1">Uncharacterized protein</fullName>
    </submittedName>
</protein>
<name>A0AAN9FXY9_CROPI</name>
<evidence type="ECO:0000313" key="2">
    <source>
        <dbReference type="Proteomes" id="UP001372338"/>
    </source>
</evidence>
<organism evidence="1 2">
    <name type="scientific">Crotalaria pallida</name>
    <name type="common">Smooth rattlebox</name>
    <name type="synonym">Crotalaria striata</name>
    <dbReference type="NCBI Taxonomy" id="3830"/>
    <lineage>
        <taxon>Eukaryota</taxon>
        <taxon>Viridiplantae</taxon>
        <taxon>Streptophyta</taxon>
        <taxon>Embryophyta</taxon>
        <taxon>Tracheophyta</taxon>
        <taxon>Spermatophyta</taxon>
        <taxon>Magnoliopsida</taxon>
        <taxon>eudicotyledons</taxon>
        <taxon>Gunneridae</taxon>
        <taxon>Pentapetalae</taxon>
        <taxon>rosids</taxon>
        <taxon>fabids</taxon>
        <taxon>Fabales</taxon>
        <taxon>Fabaceae</taxon>
        <taxon>Papilionoideae</taxon>
        <taxon>50 kb inversion clade</taxon>
        <taxon>genistoids sensu lato</taxon>
        <taxon>core genistoids</taxon>
        <taxon>Crotalarieae</taxon>
        <taxon>Crotalaria</taxon>
    </lineage>
</organism>
<comment type="caution">
    <text evidence="1">The sequence shown here is derived from an EMBL/GenBank/DDBJ whole genome shotgun (WGS) entry which is preliminary data.</text>
</comment>
<gene>
    <name evidence="1" type="ORF">RIF29_09336</name>
</gene>
<sequence length="114" mass="13223">MESRRLLIRDVMVSVSDMITSDAFGDSTENAPRDLEEWQIEIARGVPNMDTSLNSSVWVLQWMLMEDSFVPNLPGVLKEMSVRIKTAIMMVMDRFNKEKIEIEKDALTHWEQFA</sequence>
<accession>A0AAN9FXY9</accession>
<evidence type="ECO:0000313" key="1">
    <source>
        <dbReference type="EMBL" id="KAK7281385.1"/>
    </source>
</evidence>
<dbReference type="AlphaFoldDB" id="A0AAN9FXY9"/>
<dbReference type="Proteomes" id="UP001372338">
    <property type="component" value="Unassembled WGS sequence"/>
</dbReference>